<sequence length="93" mass="10165">MTAGQKLAREISGMSECASDGRPWLSDRPNASWPRGGTIRADETIANSSLSLNFNDLLPHNTPYLSCEPTKSLPTESLSRRNSCPAAYCWLPP</sequence>
<feature type="domain" description="Ig-like" evidence="1">
    <location>
        <begin position="1"/>
        <end position="79"/>
    </location>
</feature>
<dbReference type="EMBL" id="ML145084">
    <property type="protein sequence ID" value="TBU65678.1"/>
    <property type="molecule type" value="Genomic_DNA"/>
</dbReference>
<protein>
    <recommendedName>
        <fullName evidence="1">Ig-like domain-containing protein</fullName>
    </recommendedName>
</protein>
<reference evidence="2 3" key="1">
    <citation type="submission" date="2019-01" db="EMBL/GenBank/DDBJ databases">
        <title>Draft genome sequences of three monokaryotic isolates of the white-rot basidiomycete fungus Dichomitus squalens.</title>
        <authorList>
            <consortium name="DOE Joint Genome Institute"/>
            <person name="Lopez S.C."/>
            <person name="Andreopoulos B."/>
            <person name="Pangilinan J."/>
            <person name="Lipzen A."/>
            <person name="Riley R."/>
            <person name="Ahrendt S."/>
            <person name="Ng V."/>
            <person name="Barry K."/>
            <person name="Daum C."/>
            <person name="Grigoriev I.V."/>
            <person name="Hilden K.S."/>
            <person name="Makela M.R."/>
            <person name="de Vries R.P."/>
        </authorList>
    </citation>
    <scope>NUCLEOTIDE SEQUENCE [LARGE SCALE GENOMIC DNA]</scope>
    <source>
        <strain evidence="2 3">CBS 464.89</strain>
    </source>
</reference>
<evidence type="ECO:0000259" key="1">
    <source>
        <dbReference type="PROSITE" id="PS50835"/>
    </source>
</evidence>
<keyword evidence="3" id="KW-1185">Reference proteome</keyword>
<dbReference type="PROSITE" id="PS50835">
    <property type="entry name" value="IG_LIKE"/>
    <property type="match status" value="1"/>
</dbReference>
<evidence type="ECO:0000313" key="2">
    <source>
        <dbReference type="EMBL" id="TBU65678.1"/>
    </source>
</evidence>
<proteinExistence type="predicted"/>
<organism evidence="2 3">
    <name type="scientific">Dichomitus squalens</name>
    <dbReference type="NCBI Taxonomy" id="114155"/>
    <lineage>
        <taxon>Eukaryota</taxon>
        <taxon>Fungi</taxon>
        <taxon>Dikarya</taxon>
        <taxon>Basidiomycota</taxon>
        <taxon>Agaricomycotina</taxon>
        <taxon>Agaricomycetes</taxon>
        <taxon>Polyporales</taxon>
        <taxon>Polyporaceae</taxon>
        <taxon>Dichomitus</taxon>
    </lineage>
</organism>
<gene>
    <name evidence="2" type="ORF">BD310DRAFT_911827</name>
</gene>
<dbReference type="InterPro" id="IPR007110">
    <property type="entry name" value="Ig-like_dom"/>
</dbReference>
<dbReference type="Proteomes" id="UP000292082">
    <property type="component" value="Unassembled WGS sequence"/>
</dbReference>
<name>A0A4V2K9Y3_9APHY</name>
<dbReference type="AlphaFoldDB" id="A0A4V2K9Y3"/>
<accession>A0A4V2K9Y3</accession>
<evidence type="ECO:0000313" key="3">
    <source>
        <dbReference type="Proteomes" id="UP000292082"/>
    </source>
</evidence>